<name>A0ABR6X4V5_9BURK</name>
<dbReference type="Proteomes" id="UP000648257">
    <property type="component" value="Unassembled WGS sequence"/>
</dbReference>
<dbReference type="EMBL" id="JACOFW010000011">
    <property type="protein sequence ID" value="MBC3807906.1"/>
    <property type="molecule type" value="Genomic_DNA"/>
</dbReference>
<reference evidence="1 2" key="1">
    <citation type="submission" date="2020-08" db="EMBL/GenBank/DDBJ databases">
        <title>Novel species isolated from subtropical streams in China.</title>
        <authorList>
            <person name="Lu H."/>
        </authorList>
    </citation>
    <scope>NUCLEOTIDE SEQUENCE [LARGE SCALE GENOMIC DNA]</scope>
    <source>
        <strain evidence="1 2">KACC 16656</strain>
    </source>
</reference>
<dbReference type="RefSeq" id="WP_186922985.1">
    <property type="nucleotide sequence ID" value="NZ_JACOFW010000011.1"/>
</dbReference>
<protein>
    <recommendedName>
        <fullName evidence="3">Lipoprotein</fullName>
    </recommendedName>
</protein>
<keyword evidence="2" id="KW-1185">Reference proteome</keyword>
<sequence>MTTTFLQISIGSTDGIARRYRLLRLLLVLVLLTLLGSCSTARLGYANADTLAYWWLDGYVDFRSSQKTKIKQDIAQLLSWHRSTQLPQYVQALTQMQSTLMANPDLVEIEARFRQVEQFSQAALLKALPELTDFVLTMEESQKTYLARKFEKNNDEFRDKYLDLTPEKQAKARFKKVVKQADDWLGSVSRTQEAIIARYLEKHPPNYAQWLEDSIARQRTVLQLLTQIQNEKPSRDAAQAMVQRAILANYEPSEQTAQRTQAEASRVSIQQLMADIIRTSSQEQKAHAHKKLQGWIDDCRYLIARK</sequence>
<evidence type="ECO:0000313" key="2">
    <source>
        <dbReference type="Proteomes" id="UP000648257"/>
    </source>
</evidence>
<proteinExistence type="predicted"/>
<comment type="caution">
    <text evidence="1">The sequence shown here is derived from an EMBL/GenBank/DDBJ whole genome shotgun (WGS) entry which is preliminary data.</text>
</comment>
<gene>
    <name evidence="1" type="ORF">H8K52_11175</name>
</gene>
<organism evidence="1 2">
    <name type="scientific">Undibacterium seohonense</name>
    <dbReference type="NCBI Taxonomy" id="1344950"/>
    <lineage>
        <taxon>Bacteria</taxon>
        <taxon>Pseudomonadati</taxon>
        <taxon>Pseudomonadota</taxon>
        <taxon>Betaproteobacteria</taxon>
        <taxon>Burkholderiales</taxon>
        <taxon>Oxalobacteraceae</taxon>
        <taxon>Undibacterium</taxon>
    </lineage>
</organism>
<dbReference type="PIRSF" id="PIRSF028200">
    <property type="entry name" value="UCP028200"/>
    <property type="match status" value="1"/>
</dbReference>
<dbReference type="InterPro" id="IPR016875">
    <property type="entry name" value="UCP028200"/>
</dbReference>
<accession>A0ABR6X4V5</accession>
<evidence type="ECO:0000313" key="1">
    <source>
        <dbReference type="EMBL" id="MBC3807906.1"/>
    </source>
</evidence>
<dbReference type="Pfam" id="PF19795">
    <property type="entry name" value="DUF6279"/>
    <property type="match status" value="1"/>
</dbReference>
<evidence type="ECO:0008006" key="3">
    <source>
        <dbReference type="Google" id="ProtNLM"/>
    </source>
</evidence>